<dbReference type="PANTHER" id="PTHR33055:SF3">
    <property type="entry name" value="PUTATIVE TRANSPOSASE FOR IS117-RELATED"/>
    <property type="match status" value="1"/>
</dbReference>
<comment type="caution">
    <text evidence="3">The sequence shown here is derived from an EMBL/GenBank/DDBJ whole genome shotgun (WGS) entry which is preliminary data.</text>
</comment>
<dbReference type="Proteomes" id="UP001143463">
    <property type="component" value="Unassembled WGS sequence"/>
</dbReference>
<gene>
    <name evidence="3" type="ORF">GCM10017577_47250</name>
</gene>
<evidence type="ECO:0000313" key="3">
    <source>
        <dbReference type="EMBL" id="GLL13581.1"/>
    </source>
</evidence>
<dbReference type="GO" id="GO:0003677">
    <property type="term" value="F:DNA binding"/>
    <property type="evidence" value="ECO:0007669"/>
    <property type="project" value="InterPro"/>
</dbReference>
<dbReference type="EMBL" id="BSFQ01000023">
    <property type="protein sequence ID" value="GLL13581.1"/>
    <property type="molecule type" value="Genomic_DNA"/>
</dbReference>
<dbReference type="AlphaFoldDB" id="A0A9W6L7Z5"/>
<proteinExistence type="predicted"/>
<keyword evidence="4" id="KW-1185">Reference proteome</keyword>
<dbReference type="InterPro" id="IPR003346">
    <property type="entry name" value="Transposase_20"/>
</dbReference>
<sequence length="378" mass="41947">MAVPHLREAPVLSERTCVGLDVHARSVVACAIDERAGEIWTLRLSPKTPQIVDWIKGLPGPVAVSYEAGPTGFGLARALTEAGIRCEVVAPSKLERPPGDKVKTDRRDAERLARLLRIGELPGIRVPTEAEEAARDLVRAREDARGDLMRARHRLSKLLLRHGLVWDDSAWTGAHDAWLRSLRFDRIGVRLAFDEAYEAVLVTQARRDRLDRAIEVMAAEPAFAPVVGRLCCLRGVATLTGFGLAVEIGDWGRFTGSTIGAYLGLVPSETSTGTRRAQGAITKTGNSHARRLLIESAWHHRKRYRPSRELLRRRAHQPPAVWARADQGNRRLHQRWARLDARQKRSTVSVVAVARELAGWCWSLAVLDNPDHAATRPA</sequence>
<dbReference type="Pfam" id="PF02371">
    <property type="entry name" value="Transposase_20"/>
    <property type="match status" value="1"/>
</dbReference>
<dbReference type="Pfam" id="PF01548">
    <property type="entry name" value="DEDD_Tnp_IS110"/>
    <property type="match status" value="1"/>
</dbReference>
<accession>A0A9W6L7Z5</accession>
<dbReference type="NCBIfam" id="NF033542">
    <property type="entry name" value="transpos_IS110"/>
    <property type="match status" value="1"/>
</dbReference>
<evidence type="ECO:0000259" key="1">
    <source>
        <dbReference type="Pfam" id="PF01548"/>
    </source>
</evidence>
<evidence type="ECO:0000259" key="2">
    <source>
        <dbReference type="Pfam" id="PF02371"/>
    </source>
</evidence>
<dbReference type="GO" id="GO:0004803">
    <property type="term" value="F:transposase activity"/>
    <property type="evidence" value="ECO:0007669"/>
    <property type="project" value="InterPro"/>
</dbReference>
<dbReference type="PANTHER" id="PTHR33055">
    <property type="entry name" value="TRANSPOSASE FOR INSERTION SEQUENCE ELEMENT IS1111A"/>
    <property type="match status" value="1"/>
</dbReference>
<reference evidence="3" key="2">
    <citation type="submission" date="2023-01" db="EMBL/GenBank/DDBJ databases">
        <authorList>
            <person name="Sun Q."/>
            <person name="Evtushenko L."/>
        </authorList>
    </citation>
    <scope>NUCLEOTIDE SEQUENCE</scope>
    <source>
        <strain evidence="3">VKM Ac-1069</strain>
    </source>
</reference>
<feature type="domain" description="Transposase IS116/IS110/IS902 C-terminal" evidence="2">
    <location>
        <begin position="230"/>
        <end position="306"/>
    </location>
</feature>
<dbReference type="InterPro" id="IPR047650">
    <property type="entry name" value="Transpos_IS110"/>
</dbReference>
<organism evidence="3 4">
    <name type="scientific">Pseudonocardia halophobica</name>
    <dbReference type="NCBI Taxonomy" id="29401"/>
    <lineage>
        <taxon>Bacteria</taxon>
        <taxon>Bacillati</taxon>
        <taxon>Actinomycetota</taxon>
        <taxon>Actinomycetes</taxon>
        <taxon>Pseudonocardiales</taxon>
        <taxon>Pseudonocardiaceae</taxon>
        <taxon>Pseudonocardia</taxon>
    </lineage>
</organism>
<name>A0A9W6L7Z5_9PSEU</name>
<dbReference type="GO" id="GO:0006313">
    <property type="term" value="P:DNA transposition"/>
    <property type="evidence" value="ECO:0007669"/>
    <property type="project" value="InterPro"/>
</dbReference>
<dbReference type="InterPro" id="IPR002525">
    <property type="entry name" value="Transp_IS110-like_N"/>
</dbReference>
<feature type="domain" description="Transposase IS110-like N-terminal" evidence="1">
    <location>
        <begin position="18"/>
        <end position="161"/>
    </location>
</feature>
<protein>
    <submittedName>
        <fullName evidence="3">IS110 family transposase</fullName>
    </submittedName>
</protein>
<reference evidence="3" key="1">
    <citation type="journal article" date="2014" name="Int. J. Syst. Evol. Microbiol.">
        <title>Complete genome sequence of Corynebacterium casei LMG S-19264T (=DSM 44701T), isolated from a smear-ripened cheese.</title>
        <authorList>
            <consortium name="US DOE Joint Genome Institute (JGI-PGF)"/>
            <person name="Walter F."/>
            <person name="Albersmeier A."/>
            <person name="Kalinowski J."/>
            <person name="Ruckert C."/>
        </authorList>
    </citation>
    <scope>NUCLEOTIDE SEQUENCE</scope>
    <source>
        <strain evidence="3">VKM Ac-1069</strain>
    </source>
</reference>
<evidence type="ECO:0000313" key="4">
    <source>
        <dbReference type="Proteomes" id="UP001143463"/>
    </source>
</evidence>